<evidence type="ECO:0000313" key="2">
    <source>
        <dbReference type="Proteomes" id="UP000198658"/>
    </source>
</evidence>
<dbReference type="Proteomes" id="UP000198658">
    <property type="component" value="Unassembled WGS sequence"/>
</dbReference>
<evidence type="ECO:0000313" key="1">
    <source>
        <dbReference type="EMBL" id="SDZ86875.1"/>
    </source>
</evidence>
<dbReference type="EMBL" id="FNQO01000001">
    <property type="protein sequence ID" value="SDZ86875.1"/>
    <property type="molecule type" value="Genomic_DNA"/>
</dbReference>
<gene>
    <name evidence="1" type="ORF">SAMN05216562_0883</name>
</gene>
<proteinExistence type="predicted"/>
<name>A0A1H3WIC9_9GAMM</name>
<reference evidence="2" key="1">
    <citation type="submission" date="2016-10" db="EMBL/GenBank/DDBJ databases">
        <authorList>
            <person name="Varghese N."/>
            <person name="Submissions S."/>
        </authorList>
    </citation>
    <scope>NUCLEOTIDE SEQUENCE [LARGE SCALE GENOMIC DNA]</scope>
    <source>
        <strain evidence="2">CGMCC 1.10657</strain>
    </source>
</reference>
<protein>
    <submittedName>
        <fullName evidence="1">Uncharacterized protein</fullName>
    </submittedName>
</protein>
<accession>A0A1H3WIC9</accession>
<keyword evidence="2" id="KW-1185">Reference proteome</keyword>
<dbReference type="AlphaFoldDB" id="A0A1H3WIC9"/>
<dbReference type="STRING" id="658218.SAMN05216562_0883"/>
<organism evidence="1 2">
    <name type="scientific">Microbulbifer marinus</name>
    <dbReference type="NCBI Taxonomy" id="658218"/>
    <lineage>
        <taxon>Bacteria</taxon>
        <taxon>Pseudomonadati</taxon>
        <taxon>Pseudomonadota</taxon>
        <taxon>Gammaproteobacteria</taxon>
        <taxon>Cellvibrionales</taxon>
        <taxon>Microbulbiferaceae</taxon>
        <taxon>Microbulbifer</taxon>
    </lineage>
</organism>
<sequence>MLGVRGSGCLLPIRGPVQHMVLMDVLILSQ</sequence>